<dbReference type="AlphaFoldDB" id="A0A1H8U8K5"/>
<sequence>MAFRYGCVSALTAIDAGTEDEVTVSHPPSSIAPGDHLFHRTVTDTRKRQLETGQTTSCLREVRAEYRRHVVDTVAYDGSNTTIRFEHRLPETESMIKDLHGPGHEWRTSPPPEMPDFPRSAAECGDEPDWIFSRWEPPRTNVPTAPAAKALDFHHLEGEGALRTVNQFLAGGPDGRVDHRLLGVDGFRHAFGAVYDGHLISVAVLEHGHNREIADYNQTRYLTRLANHPNRPPNTSSWMLGRIRGWLRHNTEISRLIALAGVDGNRGICYAGAGFEHTKTLSLDSGETSVDENWTKRRWEASI</sequence>
<dbReference type="RefSeq" id="WP_139203613.1">
    <property type="nucleotide sequence ID" value="NZ_FOCX01000026.1"/>
</dbReference>
<gene>
    <name evidence="1" type="ORF">SAMN05216388_102625</name>
</gene>
<organism evidence="1 2">
    <name type="scientific">Halorientalis persicus</name>
    <dbReference type="NCBI Taxonomy" id="1367881"/>
    <lineage>
        <taxon>Archaea</taxon>
        <taxon>Methanobacteriati</taxon>
        <taxon>Methanobacteriota</taxon>
        <taxon>Stenosarchaea group</taxon>
        <taxon>Halobacteria</taxon>
        <taxon>Halobacteriales</taxon>
        <taxon>Haloarculaceae</taxon>
        <taxon>Halorientalis</taxon>
    </lineage>
</organism>
<evidence type="ECO:0000313" key="2">
    <source>
        <dbReference type="Proteomes" id="UP000198775"/>
    </source>
</evidence>
<dbReference type="EMBL" id="FOCX01000026">
    <property type="protein sequence ID" value="SEO99539.1"/>
    <property type="molecule type" value="Genomic_DNA"/>
</dbReference>
<dbReference type="Proteomes" id="UP000198775">
    <property type="component" value="Unassembled WGS sequence"/>
</dbReference>
<reference evidence="2" key="1">
    <citation type="submission" date="2016-10" db="EMBL/GenBank/DDBJ databases">
        <authorList>
            <person name="Varghese N."/>
            <person name="Submissions S."/>
        </authorList>
    </citation>
    <scope>NUCLEOTIDE SEQUENCE [LARGE SCALE GENOMIC DNA]</scope>
    <source>
        <strain evidence="2">IBRC-M 10043</strain>
    </source>
</reference>
<accession>A0A1H8U8K5</accession>
<dbReference type="OrthoDB" id="346010at2157"/>
<evidence type="ECO:0000313" key="1">
    <source>
        <dbReference type="EMBL" id="SEO99539.1"/>
    </source>
</evidence>
<keyword evidence="2" id="KW-1185">Reference proteome</keyword>
<protein>
    <submittedName>
        <fullName evidence="1">Uncharacterized protein</fullName>
    </submittedName>
</protein>
<proteinExistence type="predicted"/>
<name>A0A1H8U8K5_9EURY</name>